<dbReference type="EMBL" id="NGMO01000003">
    <property type="protein sequence ID" value="OTP10256.1"/>
    <property type="molecule type" value="Genomic_DNA"/>
</dbReference>
<name>A0A242JY61_9ENTE</name>
<keyword evidence="1" id="KW-0812">Transmembrane</keyword>
<feature type="transmembrane region" description="Helical" evidence="1">
    <location>
        <begin position="18"/>
        <end position="43"/>
    </location>
</feature>
<dbReference type="AlphaFoldDB" id="A0A242JY61"/>
<reference evidence="2 3" key="1">
    <citation type="submission" date="2017-05" db="EMBL/GenBank/DDBJ databases">
        <title>The Genome Sequence of Enterococcus sp. 10A9_DIV0425.</title>
        <authorList>
            <consortium name="The Broad Institute Genomics Platform"/>
            <consortium name="The Broad Institute Genomic Center for Infectious Diseases"/>
            <person name="Earl A."/>
            <person name="Manson A."/>
            <person name="Schwartman J."/>
            <person name="Gilmore M."/>
            <person name="Abouelleil A."/>
            <person name="Cao P."/>
            <person name="Chapman S."/>
            <person name="Cusick C."/>
            <person name="Shea T."/>
            <person name="Young S."/>
            <person name="Neafsey D."/>
            <person name="Nusbaum C."/>
            <person name="Birren B."/>
        </authorList>
    </citation>
    <scope>NUCLEOTIDE SEQUENCE [LARGE SCALE GENOMIC DNA]</scope>
    <source>
        <strain evidence="2 3">10A9_DIV0425</strain>
    </source>
</reference>
<protein>
    <recommendedName>
        <fullName evidence="4">PrgI family protein</fullName>
    </recommendedName>
</protein>
<gene>
    <name evidence="2" type="ORF">A5844_001955</name>
</gene>
<keyword evidence="3" id="KW-1185">Reference proteome</keyword>
<comment type="caution">
    <text evidence="2">The sequence shown here is derived from an EMBL/GenBank/DDBJ whole genome shotgun (WGS) entry which is preliminary data.</text>
</comment>
<sequence length="125" mass="14946">MALEVAVRKEIKEYQEKIFFGFSLRQLIAISCTLSIVVPIVVFNHLIWKRSIDDLGFVLMVFSGPILSIGWIRKNQLPMEKYLQVRWRYLKLAKSYPYQSCQLEEFYETMGKRSRKESRRREYGN</sequence>
<evidence type="ECO:0008006" key="4">
    <source>
        <dbReference type="Google" id="ProtNLM"/>
    </source>
</evidence>
<evidence type="ECO:0000313" key="2">
    <source>
        <dbReference type="EMBL" id="OTP10256.1"/>
    </source>
</evidence>
<evidence type="ECO:0000313" key="3">
    <source>
        <dbReference type="Proteomes" id="UP000194933"/>
    </source>
</evidence>
<accession>A0A242JY61</accession>
<evidence type="ECO:0000256" key="1">
    <source>
        <dbReference type="SAM" id="Phobius"/>
    </source>
</evidence>
<keyword evidence="1" id="KW-1133">Transmembrane helix</keyword>
<dbReference type="InterPro" id="IPR024414">
    <property type="entry name" value="Uncharacterised_PrgI"/>
</dbReference>
<keyword evidence="1" id="KW-0472">Membrane</keyword>
<dbReference type="STRING" id="1987383.A5844_001955"/>
<proteinExistence type="predicted"/>
<feature type="transmembrane region" description="Helical" evidence="1">
    <location>
        <begin position="55"/>
        <end position="72"/>
    </location>
</feature>
<dbReference type="Pfam" id="PF12666">
    <property type="entry name" value="PrgI"/>
    <property type="match status" value="1"/>
</dbReference>
<organism evidence="2 3">
    <name type="scientific">Candidatus Enterococcus wittei</name>
    <dbReference type="NCBI Taxonomy" id="1987383"/>
    <lineage>
        <taxon>Bacteria</taxon>
        <taxon>Bacillati</taxon>
        <taxon>Bacillota</taxon>
        <taxon>Bacilli</taxon>
        <taxon>Lactobacillales</taxon>
        <taxon>Enterococcaceae</taxon>
        <taxon>Enterococcus</taxon>
    </lineage>
</organism>
<dbReference type="Proteomes" id="UP000194933">
    <property type="component" value="Unassembled WGS sequence"/>
</dbReference>